<accession>A0A837G8J7</accession>
<dbReference type="PANTHER" id="PTHR11371:SF31">
    <property type="entry name" value="EXTRACELLULAR NUCLEASE"/>
    <property type="match status" value="1"/>
</dbReference>
<evidence type="ECO:0000256" key="2">
    <source>
        <dbReference type="ARBA" id="ARBA00022722"/>
    </source>
</evidence>
<evidence type="ECO:0000313" key="5">
    <source>
        <dbReference type="EMBL" id="KJY74875.1"/>
    </source>
</evidence>
<evidence type="ECO:0000256" key="3">
    <source>
        <dbReference type="ARBA" id="ARBA00022801"/>
    </source>
</evidence>
<protein>
    <submittedName>
        <fullName evidence="5">Deoxyribonuclease I</fullName>
    </submittedName>
</protein>
<dbReference type="Pfam" id="PF03372">
    <property type="entry name" value="Exo_endo_phos"/>
    <property type="match status" value="1"/>
</dbReference>
<dbReference type="InterPro" id="IPR036691">
    <property type="entry name" value="Endo/exonu/phosph_ase_sf"/>
</dbReference>
<keyword evidence="3" id="KW-0378">Hydrolase</keyword>
<evidence type="ECO:0000256" key="1">
    <source>
        <dbReference type="ARBA" id="ARBA00007359"/>
    </source>
</evidence>
<dbReference type="Gene3D" id="3.60.10.10">
    <property type="entry name" value="Endonuclease/exonuclease/phosphatase"/>
    <property type="match status" value="1"/>
</dbReference>
<sequence length="294" mass="32528">MRLIVGVLITVGLISVLSSEPWSALSADKSVTPSGEADLAPDGLHVISWNIQVFGRSKASKPQVMAHIVETLQYYDLIAIQEIRDKSQTAIQQLLEALNNASQHTYTMIVGERLGRSASKEQYAYVYRVDVLTPLRFYTADDPDDVFHREPLVAYFQCPACVSPNFIVVNVHTDPDEAHEEVDALSDVVTTAIQASAIQDVLVLGDLNADCGYMNQHERETSPLFGDEFTMLIGDDVDTTTGKTHCAYDRLVVTNSLLPRIEHARVVAFDDDLDLDEAQTKAVSDHYPVALTLY</sequence>
<dbReference type="CDD" id="cd10282">
    <property type="entry name" value="DNase1"/>
    <property type="match status" value="1"/>
</dbReference>
<keyword evidence="2" id="KW-0540">Nuclease</keyword>
<gene>
    <name evidence="5" type="ORF">TW71_07955</name>
</gene>
<dbReference type="PANTHER" id="PTHR11371">
    <property type="entry name" value="DEOXYRIBONUCLEASE"/>
    <property type="match status" value="1"/>
</dbReference>
<dbReference type="GO" id="GO:0006308">
    <property type="term" value="P:DNA catabolic process"/>
    <property type="evidence" value="ECO:0007669"/>
    <property type="project" value="InterPro"/>
</dbReference>
<feature type="domain" description="Endonuclease/exonuclease/phosphatase" evidence="4">
    <location>
        <begin position="47"/>
        <end position="286"/>
    </location>
</feature>
<dbReference type="GO" id="GO:0003677">
    <property type="term" value="F:DNA binding"/>
    <property type="evidence" value="ECO:0007669"/>
    <property type="project" value="TreeGrafter"/>
</dbReference>
<dbReference type="AlphaFoldDB" id="A0A837G8J7"/>
<name>A0A837G8J7_9VIBR</name>
<dbReference type="InterPro" id="IPR016202">
    <property type="entry name" value="DNase_I"/>
</dbReference>
<dbReference type="EMBL" id="JXXR01000008">
    <property type="protein sequence ID" value="KJY74875.1"/>
    <property type="molecule type" value="Genomic_DNA"/>
</dbReference>
<evidence type="ECO:0000259" key="4">
    <source>
        <dbReference type="Pfam" id="PF03372"/>
    </source>
</evidence>
<dbReference type="SUPFAM" id="SSF56219">
    <property type="entry name" value="DNase I-like"/>
    <property type="match status" value="1"/>
</dbReference>
<comment type="similarity">
    <text evidence="1">Belongs to the DNase I family.</text>
</comment>
<dbReference type="InterPro" id="IPR005135">
    <property type="entry name" value="Endo/exonuclease/phosphatase"/>
</dbReference>
<comment type="caution">
    <text evidence="5">The sequence shown here is derived from an EMBL/GenBank/DDBJ whole genome shotgun (WGS) entry which is preliminary data.</text>
</comment>
<organism evidence="5">
    <name type="scientific">Vibrio coralliilyticus</name>
    <dbReference type="NCBI Taxonomy" id="190893"/>
    <lineage>
        <taxon>Bacteria</taxon>
        <taxon>Pseudomonadati</taxon>
        <taxon>Pseudomonadota</taxon>
        <taxon>Gammaproteobacteria</taxon>
        <taxon>Vibrionales</taxon>
        <taxon>Vibrionaceae</taxon>
        <taxon>Vibrio</taxon>
    </lineage>
</organism>
<dbReference type="SMART" id="SM00476">
    <property type="entry name" value="DNaseIc"/>
    <property type="match status" value="1"/>
</dbReference>
<dbReference type="GO" id="GO:0004530">
    <property type="term" value="F:deoxyribonuclease I activity"/>
    <property type="evidence" value="ECO:0007669"/>
    <property type="project" value="TreeGrafter"/>
</dbReference>
<proteinExistence type="inferred from homology"/>
<dbReference type="RefSeq" id="WP_045985491.1">
    <property type="nucleotide sequence ID" value="NZ_CP063053.1"/>
</dbReference>
<dbReference type="PRINTS" id="PR00130">
    <property type="entry name" value="DNASEI"/>
</dbReference>
<dbReference type="PIRSF" id="PIRSF000988">
    <property type="entry name" value="DNase_I_euk"/>
    <property type="match status" value="1"/>
</dbReference>
<reference evidence="5" key="1">
    <citation type="journal article" date="2015" name="BMC Genomics">
        <title>Genome mining reveals unlocked bioactive potential of marine Gram-negative bacteria.</title>
        <authorList>
            <person name="Machado H."/>
            <person name="Sonnenschein E.C."/>
            <person name="Melchiorsen J."/>
            <person name="Gram L."/>
        </authorList>
    </citation>
    <scope>NUCLEOTIDE SEQUENCE</scope>
    <source>
        <strain evidence="5">S2052</strain>
    </source>
</reference>